<evidence type="ECO:0000313" key="3">
    <source>
        <dbReference type="EMBL" id="PXY22841.1"/>
    </source>
</evidence>
<dbReference type="OrthoDB" id="3674563at2"/>
<gene>
    <name evidence="3" type="ORF">BAY60_23970</name>
</gene>
<dbReference type="Proteomes" id="UP000249915">
    <property type="component" value="Unassembled WGS sequence"/>
</dbReference>
<feature type="signal peptide" evidence="2">
    <location>
        <begin position="1"/>
        <end position="21"/>
    </location>
</feature>
<accession>A0A2V4ATH4</accession>
<protein>
    <submittedName>
        <fullName evidence="3">Uncharacterized protein</fullName>
    </submittedName>
</protein>
<sequence>MPTRPAAALLVGLLLVAGCSATEQPPRTPQDRPPSRTLVAWSDAVCANVKVVDELRSHAGSSYYATQVATQVNSVLAALDGLEPSGIRQADAYVTGLTRNLERLTDQLPEGDARDQLPAARVTALVDRVGRQRPALARLAAGSRALRASYQLAPACGPLPRPPALATNATRDLVRWADTLCATTQSIAELPEPGDELLKDPRFAPFESMELANYLSAVASDVESLTEPLVGLPRTRIAEADAYRSELLSGLRKARARLPREAPMLSPHDIGLQQLRARARQAARTVAAAVPAGPGLPDLARRHPALADAYALAPRCEPRDAPSSAPPTTTLPPARDGRKVAACQDGGCQITVSAPVDVTVRGNRFTTAVSEGTVWIVNGSGLIRLSGAGTGRFGTGDTTVVFSVTATTETAAVLDVSTT</sequence>
<dbReference type="EMBL" id="MASW01000005">
    <property type="protein sequence ID" value="PXY22841.1"/>
    <property type="molecule type" value="Genomic_DNA"/>
</dbReference>
<proteinExistence type="predicted"/>
<feature type="compositionally biased region" description="Low complexity" evidence="1">
    <location>
        <begin position="321"/>
        <end position="334"/>
    </location>
</feature>
<feature type="region of interest" description="Disordered" evidence="1">
    <location>
        <begin position="315"/>
        <end position="338"/>
    </location>
</feature>
<dbReference type="PROSITE" id="PS51257">
    <property type="entry name" value="PROKAR_LIPOPROTEIN"/>
    <property type="match status" value="1"/>
</dbReference>
<evidence type="ECO:0000313" key="4">
    <source>
        <dbReference type="Proteomes" id="UP000249915"/>
    </source>
</evidence>
<evidence type="ECO:0000256" key="2">
    <source>
        <dbReference type="SAM" id="SignalP"/>
    </source>
</evidence>
<evidence type="ECO:0000256" key="1">
    <source>
        <dbReference type="SAM" id="MobiDB-lite"/>
    </source>
</evidence>
<reference evidence="3 4" key="1">
    <citation type="submission" date="2016-07" db="EMBL/GenBank/DDBJ databases">
        <title>Draft genome sequence of Prauserella muralis DSM 45305, isolated from a mould-covered wall in an indoor environment.</title>
        <authorList>
            <person name="Ruckert C."/>
            <person name="Albersmeier A."/>
            <person name="Jiang C.-L."/>
            <person name="Jiang Y."/>
            <person name="Kalinowski J."/>
            <person name="Schneider O."/>
            <person name="Winkler A."/>
            <person name="Zotchev S.B."/>
        </authorList>
    </citation>
    <scope>NUCLEOTIDE SEQUENCE [LARGE SCALE GENOMIC DNA]</scope>
    <source>
        <strain evidence="3 4">DSM 45305</strain>
    </source>
</reference>
<organism evidence="3 4">
    <name type="scientific">Prauserella muralis</name>
    <dbReference type="NCBI Taxonomy" id="588067"/>
    <lineage>
        <taxon>Bacteria</taxon>
        <taxon>Bacillati</taxon>
        <taxon>Actinomycetota</taxon>
        <taxon>Actinomycetes</taxon>
        <taxon>Pseudonocardiales</taxon>
        <taxon>Pseudonocardiaceae</taxon>
        <taxon>Prauserella</taxon>
    </lineage>
</organism>
<keyword evidence="4" id="KW-1185">Reference proteome</keyword>
<dbReference type="RefSeq" id="WP_112283450.1">
    <property type="nucleotide sequence ID" value="NZ_MASW01000005.1"/>
</dbReference>
<comment type="caution">
    <text evidence="3">The sequence shown here is derived from an EMBL/GenBank/DDBJ whole genome shotgun (WGS) entry which is preliminary data.</text>
</comment>
<name>A0A2V4ATH4_9PSEU</name>
<keyword evidence="2" id="KW-0732">Signal</keyword>
<dbReference type="AlphaFoldDB" id="A0A2V4ATH4"/>
<feature type="chain" id="PRO_5044244457" evidence="2">
    <location>
        <begin position="22"/>
        <end position="419"/>
    </location>
</feature>